<protein>
    <submittedName>
        <fullName evidence="1">Uncharacterized protein</fullName>
    </submittedName>
</protein>
<dbReference type="RefSeq" id="WP_202089951.1">
    <property type="nucleotide sequence ID" value="NZ_JAELVM010000001.1"/>
</dbReference>
<accession>A0ABS1QEU5</accession>
<reference evidence="1 2" key="1">
    <citation type="submission" date="2020-12" db="EMBL/GenBank/DDBJ databases">
        <title>Chryseobacterium endoalhailicus sp. nov., isolated from seed of leguminous plant.</title>
        <authorList>
            <person name="Zhang X."/>
        </authorList>
    </citation>
    <scope>NUCLEOTIDE SEQUENCE [LARGE SCALE GENOMIC DNA]</scope>
    <source>
        <strain evidence="1 2">L7</strain>
    </source>
</reference>
<evidence type="ECO:0000313" key="1">
    <source>
        <dbReference type="EMBL" id="MBL1220629.1"/>
    </source>
</evidence>
<sequence>MQIGQFKTGLGRKIIIWLMVLGFSGFNTIHAQDTDGDGITNINDLDDDNDGIPDTAENTCSLPADSGAGQTVPHLIWDVNTNPFPGKLENNNLSPEATTTASTVVFGSGLPGSQKTNLSWSIQNINSTTAAQAKTNNDYIQFSIPMASNSNKIFELKEWATYGTTNTKVQNIHIEISGNVNFTNPTTLYSGQNPTTTSGAFQKFTLNSNYRLQKGTTYYVRVFVYGSATTAIMDSFGLNAQCFTDTDGDNIPDYLDPDSDGDGCPDAMEGDENVANSQLNANGSINFTANGGVNASGIPNLVNSGGAADSGGDQGQGPGSSVNAAIIGCFCYKPATTSGTPLNTSFGITSLGRAGTAASNWPMTRKGGWAALEAKTKGFVPNRLTTAQKNALVPVEGMMVYDTNLDCLSIYDGTAWKCFNIQTCPN</sequence>
<evidence type="ECO:0000313" key="2">
    <source>
        <dbReference type="Proteomes" id="UP000661696"/>
    </source>
</evidence>
<organism evidence="1 2">
    <name type="scientific">Chryseobacterium endalhagicum</name>
    <dbReference type="NCBI Taxonomy" id="2797638"/>
    <lineage>
        <taxon>Bacteria</taxon>
        <taxon>Pseudomonadati</taxon>
        <taxon>Bacteroidota</taxon>
        <taxon>Flavobacteriia</taxon>
        <taxon>Flavobacteriales</taxon>
        <taxon>Weeksellaceae</taxon>
        <taxon>Chryseobacterium group</taxon>
        <taxon>Chryseobacterium</taxon>
    </lineage>
</organism>
<comment type="caution">
    <text evidence="1">The sequence shown here is derived from an EMBL/GenBank/DDBJ whole genome shotgun (WGS) entry which is preliminary data.</text>
</comment>
<dbReference type="SUPFAM" id="SSF103647">
    <property type="entry name" value="TSP type-3 repeat"/>
    <property type="match status" value="2"/>
</dbReference>
<keyword evidence="2" id="KW-1185">Reference proteome</keyword>
<dbReference type="InterPro" id="IPR028974">
    <property type="entry name" value="TSP_type-3_rpt"/>
</dbReference>
<dbReference type="EMBL" id="JAELVM010000001">
    <property type="protein sequence ID" value="MBL1220629.1"/>
    <property type="molecule type" value="Genomic_DNA"/>
</dbReference>
<dbReference type="Gene3D" id="4.10.1080.10">
    <property type="entry name" value="TSP type-3 repeat"/>
    <property type="match status" value="2"/>
</dbReference>
<name>A0ABS1QEU5_9FLAO</name>
<proteinExistence type="predicted"/>
<dbReference type="Proteomes" id="UP000661696">
    <property type="component" value="Unassembled WGS sequence"/>
</dbReference>
<gene>
    <name evidence="1" type="ORF">JET18_07250</name>
</gene>